<proteinExistence type="predicted"/>
<evidence type="ECO:0000313" key="1">
    <source>
        <dbReference type="EMBL" id="ARF69390.1"/>
    </source>
</evidence>
<dbReference type="Proteomes" id="UP000192727">
    <property type="component" value="Chromosome"/>
</dbReference>
<protein>
    <submittedName>
        <fullName evidence="1">Uncharacterized protein</fullName>
    </submittedName>
</protein>
<dbReference type="GO" id="GO:0008832">
    <property type="term" value="F:dGTPase activity"/>
    <property type="evidence" value="ECO:0007669"/>
    <property type="project" value="TreeGrafter"/>
</dbReference>
<dbReference type="InterPro" id="IPR006674">
    <property type="entry name" value="HD_domain"/>
</dbReference>
<dbReference type="SUPFAM" id="SSF109604">
    <property type="entry name" value="HD-domain/PDEase-like"/>
    <property type="match status" value="1"/>
</dbReference>
<organism evidence="1 2">
    <name type="scientific">Paenibacillus larvae subsp. pulvifaciens</name>
    <dbReference type="NCBI Taxonomy" id="1477"/>
    <lineage>
        <taxon>Bacteria</taxon>
        <taxon>Bacillati</taxon>
        <taxon>Bacillota</taxon>
        <taxon>Bacilli</taxon>
        <taxon>Bacillales</taxon>
        <taxon>Paenibacillaceae</taxon>
        <taxon>Paenibacillus</taxon>
    </lineage>
</organism>
<dbReference type="AlphaFoldDB" id="A0A1V0UWU6"/>
<evidence type="ECO:0000313" key="2">
    <source>
        <dbReference type="Proteomes" id="UP000192727"/>
    </source>
</evidence>
<sequence length="331" mass="37786">MKGMKKPLQTLSEPDLWEPLYQLEVRPDALERELFQSRPLRRLKHLHHYGAGSLISPLIHSRLEHTIGVWVLAKTFFPEWRELHVAAILHDIGHLPFSHAVERALGYDHHQNTEQAILSPQVALVLKKYGLSPYKIVHLLNEYTPLTNASNKLGLDHLDSFLRDTQATGFSNIHPSELISRLRFKGPYVEADEEIAVHIMDAVLNDNLLFLNPYFLGVDAVLSEAVHLYSVKRPELGEKIAGMTDYELLVKLESAESAAVRKLVQVLLWEPHRIVECDPDTPGSIRTEIRKIYDKQPLVGNLAVSDIRSDVHARLQELEALRGTYHFHIYP</sequence>
<dbReference type="InterPro" id="IPR050135">
    <property type="entry name" value="dGTPase-like"/>
</dbReference>
<dbReference type="PANTHER" id="PTHR11373:SF4">
    <property type="entry name" value="DEOXYNUCLEOSIDE TRIPHOSPHATE TRIPHOSPHOHYDROLASE SAMHD1"/>
    <property type="match status" value="1"/>
</dbReference>
<reference evidence="1 2" key="1">
    <citation type="submission" date="2017-03" db="EMBL/GenBank/DDBJ databases">
        <title>Paenibacillus larvae genome sequencing.</title>
        <authorList>
            <person name="Dingman D.W."/>
        </authorList>
    </citation>
    <scope>NUCLEOTIDE SEQUENCE [LARGE SCALE GENOMIC DNA]</scope>
    <source>
        <strain evidence="1 2">SAG 10367</strain>
    </source>
</reference>
<dbReference type="Gene3D" id="1.10.3210.10">
    <property type="entry name" value="Hypothetical protein af1432"/>
    <property type="match status" value="1"/>
</dbReference>
<name>A0A1V0UWU6_9BACL</name>
<accession>A0A1V0UWU6</accession>
<dbReference type="InterPro" id="IPR003607">
    <property type="entry name" value="HD/PDEase_dom"/>
</dbReference>
<gene>
    <name evidence="1" type="ORF">B7C51_18585</name>
</gene>
<dbReference type="GO" id="GO:0006203">
    <property type="term" value="P:dGTP catabolic process"/>
    <property type="evidence" value="ECO:0007669"/>
    <property type="project" value="TreeGrafter"/>
</dbReference>
<dbReference type="EMBL" id="CP020557">
    <property type="protein sequence ID" value="ARF69390.1"/>
    <property type="molecule type" value="Genomic_DNA"/>
</dbReference>
<dbReference type="CDD" id="cd00077">
    <property type="entry name" value="HDc"/>
    <property type="match status" value="1"/>
</dbReference>
<dbReference type="Pfam" id="PF01966">
    <property type="entry name" value="HD"/>
    <property type="match status" value="1"/>
</dbReference>
<dbReference type="SMART" id="SM00471">
    <property type="entry name" value="HDc"/>
    <property type="match status" value="1"/>
</dbReference>
<dbReference type="PANTHER" id="PTHR11373">
    <property type="entry name" value="DEOXYNUCLEOSIDE TRIPHOSPHATE TRIPHOSPHOHYDROLASE"/>
    <property type="match status" value="1"/>
</dbReference>